<dbReference type="Pfam" id="PF09444">
    <property type="entry name" value="MRC1"/>
    <property type="match status" value="1"/>
</dbReference>
<dbReference type="Proteomes" id="UP000824596">
    <property type="component" value="Unassembled WGS sequence"/>
</dbReference>
<evidence type="ECO:0000256" key="4">
    <source>
        <dbReference type="SAM" id="MobiDB-lite"/>
    </source>
</evidence>
<reference evidence="6" key="1">
    <citation type="submission" date="2021-09" db="EMBL/GenBank/DDBJ databases">
        <title>A high-quality genome of the endoparasitic fungus Hirsutella rhossiliensis with a comparison of Hirsutella genomes reveals transposable elements contributing to genome size variation.</title>
        <authorList>
            <person name="Lin R."/>
            <person name="Jiao Y."/>
            <person name="Sun X."/>
            <person name="Ling J."/>
            <person name="Xie B."/>
            <person name="Cheng X."/>
        </authorList>
    </citation>
    <scope>NUCLEOTIDE SEQUENCE</scope>
    <source>
        <strain evidence="6">HR02</strain>
    </source>
</reference>
<feature type="compositionally biased region" description="Acidic residues" evidence="4">
    <location>
        <begin position="552"/>
        <end position="570"/>
    </location>
</feature>
<dbReference type="GO" id="GO:0010997">
    <property type="term" value="F:anaphase-promoting complex binding"/>
    <property type="evidence" value="ECO:0007669"/>
    <property type="project" value="TreeGrafter"/>
</dbReference>
<dbReference type="EMBL" id="JAIZPD010000007">
    <property type="protein sequence ID" value="KAH0961951.1"/>
    <property type="molecule type" value="Genomic_DNA"/>
</dbReference>
<dbReference type="PANTHER" id="PTHR14396:SF10">
    <property type="entry name" value="CLASPIN"/>
    <property type="match status" value="1"/>
</dbReference>
<keyword evidence="2" id="KW-0597">Phosphoprotein</keyword>
<feature type="compositionally biased region" description="Acidic residues" evidence="4">
    <location>
        <begin position="578"/>
        <end position="593"/>
    </location>
</feature>
<evidence type="ECO:0000259" key="5">
    <source>
        <dbReference type="Pfam" id="PF09444"/>
    </source>
</evidence>
<dbReference type="GO" id="GO:0007095">
    <property type="term" value="P:mitotic G2 DNA damage checkpoint signaling"/>
    <property type="evidence" value="ECO:0007669"/>
    <property type="project" value="TreeGrafter"/>
</dbReference>
<gene>
    <name evidence="6" type="ORF">HRG_07031</name>
</gene>
<comment type="subcellular location">
    <subcellularLocation>
        <location evidence="1">Nucleus</location>
    </subcellularLocation>
</comment>
<feature type="compositionally biased region" description="Polar residues" evidence="4">
    <location>
        <begin position="318"/>
        <end position="328"/>
    </location>
</feature>
<feature type="compositionally biased region" description="Acidic residues" evidence="4">
    <location>
        <begin position="238"/>
        <end position="247"/>
    </location>
</feature>
<feature type="compositionally biased region" description="Basic and acidic residues" evidence="4">
    <location>
        <begin position="834"/>
        <end position="856"/>
    </location>
</feature>
<name>A0A9P8SGM6_9HYPO</name>
<dbReference type="AlphaFoldDB" id="A0A9P8SGM6"/>
<dbReference type="RefSeq" id="XP_044719464.1">
    <property type="nucleotide sequence ID" value="XM_044865502.1"/>
</dbReference>
<evidence type="ECO:0000256" key="1">
    <source>
        <dbReference type="ARBA" id="ARBA00004123"/>
    </source>
</evidence>
<feature type="compositionally biased region" description="Basic and acidic residues" evidence="4">
    <location>
        <begin position="536"/>
        <end position="545"/>
    </location>
</feature>
<feature type="region of interest" description="Disordered" evidence="4">
    <location>
        <begin position="1174"/>
        <end position="1249"/>
    </location>
</feature>
<feature type="compositionally biased region" description="Acidic residues" evidence="4">
    <location>
        <begin position="1094"/>
        <end position="1104"/>
    </location>
</feature>
<keyword evidence="7" id="KW-1185">Reference proteome</keyword>
<feature type="compositionally biased region" description="Low complexity" evidence="4">
    <location>
        <begin position="1139"/>
        <end position="1162"/>
    </location>
</feature>
<accession>A0A9P8SGM6</accession>
<feature type="compositionally biased region" description="Acidic residues" evidence="4">
    <location>
        <begin position="992"/>
        <end position="1010"/>
    </location>
</feature>
<proteinExistence type="predicted"/>
<feature type="compositionally biased region" description="Low complexity" evidence="4">
    <location>
        <begin position="1180"/>
        <end position="1194"/>
    </location>
</feature>
<comment type="caution">
    <text evidence="6">The sequence shown here is derived from an EMBL/GenBank/DDBJ whole genome shotgun (WGS) entry which is preliminary data.</text>
</comment>
<evidence type="ECO:0000313" key="6">
    <source>
        <dbReference type="EMBL" id="KAH0961951.1"/>
    </source>
</evidence>
<dbReference type="PANTHER" id="PTHR14396">
    <property type="entry name" value="CLASPIN"/>
    <property type="match status" value="1"/>
</dbReference>
<feature type="domain" description="DNA replication checkpoint mediator MRC1" evidence="5">
    <location>
        <begin position="848"/>
        <end position="986"/>
    </location>
</feature>
<organism evidence="6 7">
    <name type="scientific">Hirsutella rhossiliensis</name>
    <dbReference type="NCBI Taxonomy" id="111463"/>
    <lineage>
        <taxon>Eukaryota</taxon>
        <taxon>Fungi</taxon>
        <taxon>Dikarya</taxon>
        <taxon>Ascomycota</taxon>
        <taxon>Pezizomycotina</taxon>
        <taxon>Sordariomycetes</taxon>
        <taxon>Hypocreomycetidae</taxon>
        <taxon>Hypocreales</taxon>
        <taxon>Ophiocordycipitaceae</taxon>
        <taxon>Hirsutella</taxon>
    </lineage>
</organism>
<feature type="region of interest" description="Disordered" evidence="4">
    <location>
        <begin position="833"/>
        <end position="897"/>
    </location>
</feature>
<feature type="region of interest" description="Disordered" evidence="4">
    <location>
        <begin position="1"/>
        <end position="409"/>
    </location>
</feature>
<dbReference type="OrthoDB" id="2130597at2759"/>
<sequence length="1265" mass="137961">MASSRASSPAADARSPSPELLTPELLTPRSKIKALLATVESSDDEQDAVVSNKNRRKQSFVAGPRNRPDEESDESDVTIRPRGKLASRMQGAARERAENTLDDEESDATQRQTRKNADADRGEDSDDDDDLPVAPRRLKRCSSELKIPADPEHPAREPSPGLFVSSPLRPSPANNNDRNDSESDQELPALKSDRFKALVERKRQERLAREASEEARKAEQRARQEKLAFELDRLGSDDGADSGITDDEGGRRLTQKARPTRKASKKAVEEMNRETQRMARNMQLAHEAKTRKKISKASLFERFNFRPAGGSHPEPKTHSSSRPTTPQSDVEWKDADTPPSSPPVVAEQELPRLQVNQDADAQNAGDDELPSLDQVMDLAVQSPPKDKGKAIAIDVQDTSKKTPKPKRRVRVRLPAATLKASTLDSDDELEVKCTTKDKVDAVFNRIPAQGDKESRSLRALRALALVRSPGKQGRQKQANSSMTAAELQAQLYQRARQQARLERDRRLEMLKAQGVVIQTADEPREEAQKIMQQERAAAKKEKEEGGSVDPLAWDDSEDDEYAEAADEADGEASAIELSDSDTNSEEEGEESDEPGNGTVSEHDEDPDQLPVAKQRRTRKHTTILSDDEADIEATPKPKPKAAQTTPAEARTAFPAVPTSGPAGLGLTQIFAGTMDDSQIGGPTQSMMPDFDQFLDSNFTATAEEPAEEMIMDTQREETPTATQGTQGIHLNLTQSQMRGLDSLLPNSLHTQVSESMEPSQDAGLQEQTPLRERFVEPPFSTVETIPADQQGDEFVHDSPLVRRGRLRRKMDMAAVGEEETQATQVNAFRVLAEGAKERKHPEDEFDRKKTKAKDMVEDQAEESEDEYAGLGGADGEGSDNESTGSLEEIIDDAKGNDVDEGELAAFYADRERANDEMEVEKLFKDITTGMLRRKRGADYDLSDSDDGGEARRRMKRRQFSKMQKALYTDERVKKMAENPGNQAFLRTIEDRGSEDEMDLLDMADAPEEADTQSQPQGEGGGGGDTEARQGQKTIPDSQPGKQPLGASEQGRAPGHMRRTAGGKKPSNIGQIRDTLSDLLEERQGSVIPATEAGSESEDEGDDEHDDRGASRRSNKENQAPSAPRRGVAVVDRISLKRNSSCMSSTSSTRLAFAAHASASSSSFKVPALLRRATTNSTRMSGSASTAASSTTATTGAGGFGDDGKIKKGAGKQSGVVSGGLGAPRHGEGREPMAQAGARRREERKARGAVSRVGVVGGLLARGSFE</sequence>
<dbReference type="InterPro" id="IPR024146">
    <property type="entry name" value="Claspin"/>
</dbReference>
<feature type="compositionally biased region" description="Basic residues" evidence="4">
    <location>
        <begin position="253"/>
        <end position="265"/>
    </location>
</feature>
<dbReference type="InterPro" id="IPR018564">
    <property type="entry name" value="Repl_chkpnt_MRC1_dom"/>
</dbReference>
<feature type="compositionally biased region" description="Basic and acidic residues" evidence="4">
    <location>
        <begin position="967"/>
        <end position="976"/>
    </location>
</feature>
<dbReference type="GeneID" id="68356160"/>
<feature type="compositionally biased region" description="Low complexity" evidence="4">
    <location>
        <begin position="1"/>
        <end position="28"/>
    </location>
</feature>
<feature type="compositionally biased region" description="Basic and acidic residues" evidence="4">
    <location>
        <begin position="266"/>
        <end position="277"/>
    </location>
</feature>
<feature type="compositionally biased region" description="Basic and acidic residues" evidence="4">
    <location>
        <begin position="141"/>
        <end position="156"/>
    </location>
</feature>
<feature type="compositionally biased region" description="Basic and acidic residues" evidence="4">
    <location>
        <begin position="1105"/>
        <end position="1115"/>
    </location>
</feature>
<dbReference type="GO" id="GO:0005634">
    <property type="term" value="C:nucleus"/>
    <property type="evidence" value="ECO:0007669"/>
    <property type="project" value="UniProtKB-SubCell"/>
</dbReference>
<feature type="compositionally biased region" description="Acidic residues" evidence="4">
    <location>
        <begin position="857"/>
        <end position="867"/>
    </location>
</feature>
<dbReference type="GO" id="GO:0033314">
    <property type="term" value="P:mitotic DNA replication checkpoint signaling"/>
    <property type="evidence" value="ECO:0007669"/>
    <property type="project" value="TreeGrafter"/>
</dbReference>
<evidence type="ECO:0000313" key="7">
    <source>
        <dbReference type="Proteomes" id="UP000824596"/>
    </source>
</evidence>
<keyword evidence="3" id="KW-0539">Nucleus</keyword>
<protein>
    <submittedName>
        <fullName evidence="6">MRC1-like domain-containing protein</fullName>
    </submittedName>
</protein>
<feature type="compositionally biased region" description="Basic and acidic residues" evidence="4">
    <location>
        <begin position="191"/>
        <end position="236"/>
    </location>
</feature>
<feature type="region of interest" description="Disordered" evidence="4">
    <location>
        <begin position="514"/>
        <end position="661"/>
    </location>
</feature>
<evidence type="ECO:0000256" key="2">
    <source>
        <dbReference type="ARBA" id="ARBA00022553"/>
    </source>
</evidence>
<evidence type="ECO:0000256" key="3">
    <source>
        <dbReference type="ARBA" id="ARBA00023242"/>
    </source>
</evidence>
<feature type="region of interest" description="Disordered" evidence="4">
    <location>
        <begin position="933"/>
        <end position="1162"/>
    </location>
</feature>